<dbReference type="OrthoDB" id="9804315at2"/>
<name>K7YHD9_9PROT</name>
<dbReference type="KEGG" id="thal:A1OE_765"/>
<dbReference type="GO" id="GO:0046655">
    <property type="term" value="P:folic acid metabolic process"/>
    <property type="evidence" value="ECO:0007669"/>
    <property type="project" value="TreeGrafter"/>
</dbReference>
<keyword evidence="4 8" id="KW-0554">One-carbon metabolism</keyword>
<dbReference type="GO" id="GO:0050661">
    <property type="term" value="F:NADP binding"/>
    <property type="evidence" value="ECO:0007669"/>
    <property type="project" value="InterPro"/>
</dbReference>
<keyword evidence="5 8" id="KW-0521">NADP</keyword>
<dbReference type="PIRSF" id="PIRSF000194">
    <property type="entry name" value="DHFR"/>
    <property type="match status" value="1"/>
</dbReference>
<evidence type="ECO:0000256" key="4">
    <source>
        <dbReference type="ARBA" id="ARBA00022563"/>
    </source>
</evidence>
<dbReference type="GO" id="GO:0046452">
    <property type="term" value="P:dihydrofolate metabolic process"/>
    <property type="evidence" value="ECO:0007669"/>
    <property type="project" value="TreeGrafter"/>
</dbReference>
<dbReference type="GO" id="GO:0046654">
    <property type="term" value="P:tetrahydrofolate biosynthetic process"/>
    <property type="evidence" value="ECO:0007669"/>
    <property type="project" value="UniProtKB-UniPathway"/>
</dbReference>
<dbReference type="PROSITE" id="PS51330">
    <property type="entry name" value="DHFR_2"/>
    <property type="match status" value="1"/>
</dbReference>
<dbReference type="EC" id="1.5.1.3" evidence="3 8"/>
<reference evidence="10 11" key="1">
    <citation type="journal article" date="2012" name="Proc. Natl. Acad. Sci. U.S.A.">
        <title>Genome streamlining and chemical defense in a coral reef symbiosis.</title>
        <authorList>
            <person name="Kwan J.C."/>
            <person name="Donia M.S."/>
            <person name="Han A.W."/>
            <person name="Hirose E."/>
            <person name="Haygood M.G."/>
            <person name="Schmidt E.W."/>
        </authorList>
    </citation>
    <scope>NUCLEOTIDE SEQUENCE [LARGE SCALE GENOMIC DNA]</scope>
    <source>
        <strain evidence="10 11">L2</strain>
    </source>
</reference>
<evidence type="ECO:0000256" key="2">
    <source>
        <dbReference type="ARBA" id="ARBA00009539"/>
    </source>
</evidence>
<evidence type="ECO:0000256" key="6">
    <source>
        <dbReference type="ARBA" id="ARBA00023002"/>
    </source>
</evidence>
<organism evidence="10 11">
    <name type="scientific">Candidatus Endolissoclinum faulkneri L2</name>
    <dbReference type="NCBI Taxonomy" id="1193729"/>
    <lineage>
        <taxon>Bacteria</taxon>
        <taxon>Pseudomonadati</taxon>
        <taxon>Pseudomonadota</taxon>
        <taxon>Alphaproteobacteria</taxon>
        <taxon>Rhodospirillales</taxon>
        <taxon>Rhodospirillaceae</taxon>
        <taxon>Candidatus Endolissoclinum</taxon>
    </lineage>
</organism>
<evidence type="ECO:0000313" key="11">
    <source>
        <dbReference type="Proteomes" id="UP000010077"/>
    </source>
</evidence>
<comment type="catalytic activity">
    <reaction evidence="8">
        <text>(6S)-5,6,7,8-tetrahydrofolate + NADP(+) = 7,8-dihydrofolate + NADPH + H(+)</text>
        <dbReference type="Rhea" id="RHEA:15009"/>
        <dbReference type="ChEBI" id="CHEBI:15378"/>
        <dbReference type="ChEBI" id="CHEBI:57451"/>
        <dbReference type="ChEBI" id="CHEBI:57453"/>
        <dbReference type="ChEBI" id="CHEBI:57783"/>
        <dbReference type="ChEBI" id="CHEBI:58349"/>
        <dbReference type="EC" id="1.5.1.3"/>
    </reaction>
</comment>
<evidence type="ECO:0000256" key="5">
    <source>
        <dbReference type="ARBA" id="ARBA00022857"/>
    </source>
</evidence>
<comment type="similarity">
    <text evidence="2 8">Belongs to the dihydrofolate reductase family.</text>
</comment>
<dbReference type="PRINTS" id="PR00070">
    <property type="entry name" value="DHFR"/>
</dbReference>
<dbReference type="PANTHER" id="PTHR48069:SF3">
    <property type="entry name" value="DIHYDROFOLATE REDUCTASE"/>
    <property type="match status" value="1"/>
</dbReference>
<dbReference type="PANTHER" id="PTHR48069">
    <property type="entry name" value="DIHYDROFOLATE REDUCTASE"/>
    <property type="match status" value="1"/>
</dbReference>
<evidence type="ECO:0000256" key="3">
    <source>
        <dbReference type="ARBA" id="ARBA00012856"/>
    </source>
</evidence>
<dbReference type="UniPathway" id="UPA00077">
    <property type="reaction ID" value="UER00158"/>
</dbReference>
<evidence type="ECO:0000259" key="9">
    <source>
        <dbReference type="PROSITE" id="PS51330"/>
    </source>
</evidence>
<dbReference type="STRING" id="1193729.A1OE_765"/>
<sequence>MADNMVIGRNNGSLPWLIPKDLARFKHCTLGHSILMGRRTWDTIGHPLPFRRSIVFTRNVHWAAKGAYPVKNLDAALAVCVKEKEVFVVGGRDIFALTIPLADALFLTFVHTQARGDVQFPNINWSAWREIWRENHPPDGNRPAFTFTNYLRT</sequence>
<dbReference type="Gene3D" id="3.40.430.10">
    <property type="entry name" value="Dihydrofolate Reductase, subunit A"/>
    <property type="match status" value="1"/>
</dbReference>
<evidence type="ECO:0000256" key="1">
    <source>
        <dbReference type="ARBA" id="ARBA00004903"/>
    </source>
</evidence>
<accession>K7YHD9</accession>
<dbReference type="AlphaFoldDB" id="K7YHD9"/>
<comment type="pathway">
    <text evidence="1 8">Cofactor biosynthesis; tetrahydrofolate biosynthesis; 5,6,7,8-tetrahydrofolate from 7,8-dihydrofolate: step 1/1.</text>
</comment>
<gene>
    <name evidence="10" type="primary">dhfrIII</name>
    <name evidence="10" type="ORF">A1OE_765</name>
</gene>
<evidence type="ECO:0000256" key="7">
    <source>
        <dbReference type="ARBA" id="ARBA00025067"/>
    </source>
</evidence>
<dbReference type="eggNOG" id="COG0262">
    <property type="taxonomic scope" value="Bacteria"/>
</dbReference>
<proteinExistence type="inferred from homology"/>
<keyword evidence="11" id="KW-1185">Reference proteome</keyword>
<dbReference type="Pfam" id="PF00186">
    <property type="entry name" value="DHFR_1"/>
    <property type="match status" value="1"/>
</dbReference>
<feature type="domain" description="DHFR" evidence="9">
    <location>
        <begin position="1"/>
        <end position="152"/>
    </location>
</feature>
<dbReference type="HOGENOM" id="CLU_043966_5_1_5"/>
<dbReference type="Proteomes" id="UP000010077">
    <property type="component" value="Chromosome"/>
</dbReference>
<dbReference type="GO" id="GO:0004146">
    <property type="term" value="F:dihydrofolate reductase activity"/>
    <property type="evidence" value="ECO:0007669"/>
    <property type="project" value="UniProtKB-EC"/>
</dbReference>
<evidence type="ECO:0000256" key="8">
    <source>
        <dbReference type="PIRNR" id="PIRNR000194"/>
    </source>
</evidence>
<dbReference type="InterPro" id="IPR024072">
    <property type="entry name" value="DHFR-like_dom_sf"/>
</dbReference>
<evidence type="ECO:0000313" key="10">
    <source>
        <dbReference type="EMBL" id="AFX98950.1"/>
    </source>
</evidence>
<dbReference type="GO" id="GO:0005829">
    <property type="term" value="C:cytosol"/>
    <property type="evidence" value="ECO:0007669"/>
    <property type="project" value="TreeGrafter"/>
</dbReference>
<protein>
    <recommendedName>
        <fullName evidence="3 8">Dihydrofolate reductase</fullName>
        <ecNumber evidence="3 8">1.5.1.3</ecNumber>
    </recommendedName>
</protein>
<dbReference type="GO" id="GO:0006730">
    <property type="term" value="P:one-carbon metabolic process"/>
    <property type="evidence" value="ECO:0007669"/>
    <property type="project" value="UniProtKB-KW"/>
</dbReference>
<dbReference type="InterPro" id="IPR001796">
    <property type="entry name" value="DHFR_dom"/>
</dbReference>
<comment type="function">
    <text evidence="7 8">Key enzyme in folate metabolism. Catalyzes an essential reaction for de novo glycine and purine synthesis, and for DNA precursor synthesis.</text>
</comment>
<dbReference type="InterPro" id="IPR012259">
    <property type="entry name" value="DHFR"/>
</dbReference>
<dbReference type="SUPFAM" id="SSF53597">
    <property type="entry name" value="Dihydrofolate reductase-like"/>
    <property type="match status" value="1"/>
</dbReference>
<dbReference type="CDD" id="cd00209">
    <property type="entry name" value="DHFR"/>
    <property type="match status" value="1"/>
</dbReference>
<dbReference type="EMBL" id="CP003539">
    <property type="protein sequence ID" value="AFX98950.1"/>
    <property type="molecule type" value="Genomic_DNA"/>
</dbReference>
<keyword evidence="6 8" id="KW-0560">Oxidoreductase</keyword>